<gene>
    <name evidence="2" type="ORF">CLV63_14021</name>
</gene>
<dbReference type="Pfam" id="PF13354">
    <property type="entry name" value="Beta-lactamase2"/>
    <property type="match status" value="1"/>
</dbReference>
<dbReference type="AlphaFoldDB" id="A0A2P8CFC2"/>
<dbReference type="SUPFAM" id="SSF56601">
    <property type="entry name" value="beta-lactamase/transpeptidase-like"/>
    <property type="match status" value="1"/>
</dbReference>
<dbReference type="GO" id="GO:0008800">
    <property type="term" value="F:beta-lactamase activity"/>
    <property type="evidence" value="ECO:0007669"/>
    <property type="project" value="InterPro"/>
</dbReference>
<comment type="caution">
    <text evidence="2">The sequence shown here is derived from an EMBL/GenBank/DDBJ whole genome shotgun (WGS) entry which is preliminary data.</text>
</comment>
<dbReference type="Proteomes" id="UP000240542">
    <property type="component" value="Unassembled WGS sequence"/>
</dbReference>
<dbReference type="InterPro" id="IPR045155">
    <property type="entry name" value="Beta-lactam_cat"/>
</dbReference>
<evidence type="ECO:0000259" key="1">
    <source>
        <dbReference type="Pfam" id="PF13354"/>
    </source>
</evidence>
<dbReference type="GO" id="GO:0030655">
    <property type="term" value="P:beta-lactam antibiotic catabolic process"/>
    <property type="evidence" value="ECO:0007669"/>
    <property type="project" value="InterPro"/>
</dbReference>
<dbReference type="InterPro" id="IPR012338">
    <property type="entry name" value="Beta-lactam/transpept-like"/>
</dbReference>
<organism evidence="2 3">
    <name type="scientific">Murinocardiopsis flavida</name>
    <dbReference type="NCBI Taxonomy" id="645275"/>
    <lineage>
        <taxon>Bacteria</taxon>
        <taxon>Bacillati</taxon>
        <taxon>Actinomycetota</taxon>
        <taxon>Actinomycetes</taxon>
        <taxon>Streptosporangiales</taxon>
        <taxon>Nocardiopsidaceae</taxon>
        <taxon>Murinocardiopsis</taxon>
    </lineage>
</organism>
<accession>A0A2P8CFC2</accession>
<dbReference type="GO" id="GO:0046677">
    <property type="term" value="P:response to antibiotic"/>
    <property type="evidence" value="ECO:0007669"/>
    <property type="project" value="InterPro"/>
</dbReference>
<evidence type="ECO:0000313" key="3">
    <source>
        <dbReference type="Proteomes" id="UP000240542"/>
    </source>
</evidence>
<feature type="domain" description="Beta-lactamase class A catalytic" evidence="1">
    <location>
        <begin position="23"/>
        <end position="270"/>
    </location>
</feature>
<proteinExistence type="predicted"/>
<sequence length="300" mass="31683">MSVEGLIRELRQSLEDAGLHGAFLVRDLHSGEELGIDPDLEFPTASLVKVPLAIATLERIRTGELDGAAQLTVQPGGVTSPGPMGVARFRHPASIAIEDLLYLSTSVSDNSAADALFELTPPAMVAASLQALGLRGVTVRHTLSELNVVPAERLDPANVSLAHSLAIGAGTAGRGHRVAQLDVTRASSGSARAFVELLQALWTPSAIDPGVAARVRTLMGDNVLRHRLAPDFSSDASKWSSKTGTLLNLRHEFGTVEHADGQTFGVAVLTESRVPAINQPGAEALMARVARTLRDHLRGM</sequence>
<dbReference type="PANTHER" id="PTHR35333">
    <property type="entry name" value="BETA-LACTAMASE"/>
    <property type="match status" value="1"/>
</dbReference>
<dbReference type="Gene3D" id="3.40.710.10">
    <property type="entry name" value="DD-peptidase/beta-lactamase superfamily"/>
    <property type="match status" value="1"/>
</dbReference>
<keyword evidence="3" id="KW-1185">Reference proteome</keyword>
<dbReference type="EMBL" id="PYGA01000040">
    <property type="protein sequence ID" value="PSK83569.1"/>
    <property type="molecule type" value="Genomic_DNA"/>
</dbReference>
<reference evidence="2 3" key="1">
    <citation type="submission" date="2018-03" db="EMBL/GenBank/DDBJ databases">
        <title>Genomic Encyclopedia of Archaeal and Bacterial Type Strains, Phase II (KMG-II): from individual species to whole genera.</title>
        <authorList>
            <person name="Goeker M."/>
        </authorList>
    </citation>
    <scope>NUCLEOTIDE SEQUENCE [LARGE SCALE GENOMIC DNA]</scope>
    <source>
        <strain evidence="2 3">DSM 45312</strain>
    </source>
</reference>
<evidence type="ECO:0000313" key="2">
    <source>
        <dbReference type="EMBL" id="PSK83569.1"/>
    </source>
</evidence>
<name>A0A2P8CFC2_9ACTN</name>
<dbReference type="PANTHER" id="PTHR35333:SF3">
    <property type="entry name" value="BETA-LACTAMASE-TYPE TRANSPEPTIDASE FOLD CONTAINING PROTEIN"/>
    <property type="match status" value="1"/>
</dbReference>
<dbReference type="RefSeq" id="WP_106586966.1">
    <property type="nucleotide sequence ID" value="NZ_PYGA01000040.1"/>
</dbReference>
<dbReference type="InterPro" id="IPR000871">
    <property type="entry name" value="Beta-lactam_class-A"/>
</dbReference>
<dbReference type="OrthoDB" id="33989at2"/>
<protein>
    <submittedName>
        <fullName evidence="2">Beta-lactamase class A</fullName>
    </submittedName>
</protein>